<keyword evidence="5" id="KW-0571">Peptide transport</keyword>
<keyword evidence="3 9" id="KW-0812">Transmembrane</keyword>
<evidence type="ECO:0000256" key="7">
    <source>
        <dbReference type="ARBA" id="ARBA00023136"/>
    </source>
</evidence>
<comment type="similarity">
    <text evidence="2">Belongs to the major facilitator superfamily. Proton-dependent oligopeptide transporter (POT/PTR) (TC 2.A.17) family.</text>
</comment>
<dbReference type="EMBL" id="JASSZA010000010">
    <property type="protein sequence ID" value="KAK2100385.1"/>
    <property type="molecule type" value="Genomic_DNA"/>
</dbReference>
<evidence type="ECO:0000313" key="11">
    <source>
        <dbReference type="Proteomes" id="UP001266305"/>
    </source>
</evidence>
<dbReference type="PANTHER" id="PTHR11654">
    <property type="entry name" value="OLIGOPEPTIDE TRANSPORTER-RELATED"/>
    <property type="match status" value="1"/>
</dbReference>
<dbReference type="SUPFAM" id="SSF103473">
    <property type="entry name" value="MFS general substrate transporter"/>
    <property type="match status" value="1"/>
</dbReference>
<gene>
    <name evidence="10" type="ORF">P7K49_021733</name>
</gene>
<dbReference type="InterPro" id="IPR000109">
    <property type="entry name" value="POT_fam"/>
</dbReference>
<evidence type="ECO:0000256" key="8">
    <source>
        <dbReference type="SAM" id="MobiDB-lite"/>
    </source>
</evidence>
<accession>A0ABQ9UTH8</accession>
<evidence type="ECO:0000256" key="6">
    <source>
        <dbReference type="ARBA" id="ARBA00022989"/>
    </source>
</evidence>
<dbReference type="InterPro" id="IPR036259">
    <property type="entry name" value="MFS_trans_sf"/>
</dbReference>
<comment type="caution">
    <text evidence="10">The sequence shown here is derived from an EMBL/GenBank/DDBJ whole genome shotgun (WGS) entry which is preliminary data.</text>
</comment>
<proteinExistence type="inferred from homology"/>
<sequence length="691" mass="74626">MLERAAFFGVAANLVLYLNSTNFNWTGEQASRAALVFLGASYLLAPVGGWLADVYLGRYRAVALSLLLYLAASGLLPATAFPDGRSSFCGEMPASPLGPACPSPGCPRASPSLYCAPVLYAGLLLLGLAASSVRSNLTSFGADQQKQDAGPRTDRSTAAWKDEVSRKGDEKDHHSSTDSAEAPKWYEAGMDITGYELFKNGFGCSVDSVMDLGRDATRRFFNWFYWSINLGAVLSLLVVAFIQQNISFLLGYSIPVGCVGLAFFIFLFATPIFITKPPMGSQVSSMLKLALQNCCPWLWQQHLASADGNKDEDDGVGMYIKGTNIGNADDGDIKGGDDGDDGSSEGRWDVIGIIPHYPGARLLPDQRSPQPGPSPQEDIANFQVLVKILPVMVTLVPYWMVYFQMQSTYVLQGLHLHIPNIFPANPANISKTLRAQGGNYTIPEAWLLLANVVVVLILVPLKDHLIDPLLLRCKLLPSALQKMALGMFFGFTSVIVAGVLEMERLHYIHHNETVSQQIGEVLYNAAPLSIWWQIPQYLLIGVSEIFASIPGALDTLPCSCTNEGLCLVAPPSLGLQGCSLHGGSMGEGSLEFAYSEAPRSMQGAIMGIFFCLSGVGSLLGSSLVALLSLPGGWLHCPEDFGNINNCRMDLYFFLLAGIQAVTALLFIWIAGCYERATQGPASHSSFSRDRG</sequence>
<feature type="region of interest" description="Disordered" evidence="8">
    <location>
        <begin position="141"/>
        <end position="180"/>
    </location>
</feature>
<dbReference type="Pfam" id="PF00854">
    <property type="entry name" value="PTR2"/>
    <property type="match status" value="2"/>
</dbReference>
<feature type="transmembrane region" description="Helical" evidence="9">
    <location>
        <begin position="249"/>
        <end position="274"/>
    </location>
</feature>
<evidence type="ECO:0008006" key="12">
    <source>
        <dbReference type="Google" id="ProtNLM"/>
    </source>
</evidence>
<dbReference type="Gene3D" id="1.20.1250.20">
    <property type="entry name" value="MFS general substrate transporter like domains"/>
    <property type="match status" value="2"/>
</dbReference>
<feature type="transmembrane region" description="Helical" evidence="9">
    <location>
        <begin position="479"/>
        <end position="500"/>
    </location>
</feature>
<keyword evidence="7 9" id="KW-0472">Membrane</keyword>
<keyword evidence="6 9" id="KW-1133">Transmembrane helix</keyword>
<name>A0ABQ9UTH8_SAGOE</name>
<feature type="transmembrane region" description="Helical" evidence="9">
    <location>
        <begin position="30"/>
        <end position="52"/>
    </location>
</feature>
<feature type="transmembrane region" description="Helical" evidence="9">
    <location>
        <begin position="650"/>
        <end position="673"/>
    </location>
</feature>
<dbReference type="Proteomes" id="UP001266305">
    <property type="component" value="Unassembled WGS sequence"/>
</dbReference>
<feature type="compositionally biased region" description="Basic and acidic residues" evidence="8">
    <location>
        <begin position="145"/>
        <end position="176"/>
    </location>
</feature>
<evidence type="ECO:0000256" key="5">
    <source>
        <dbReference type="ARBA" id="ARBA00022856"/>
    </source>
</evidence>
<keyword evidence="4" id="KW-0769">Symport</keyword>
<keyword evidence="11" id="KW-1185">Reference proteome</keyword>
<evidence type="ECO:0000256" key="4">
    <source>
        <dbReference type="ARBA" id="ARBA00022847"/>
    </source>
</evidence>
<feature type="transmembrane region" description="Helical" evidence="9">
    <location>
        <begin position="59"/>
        <end position="78"/>
    </location>
</feature>
<evidence type="ECO:0000256" key="1">
    <source>
        <dbReference type="ARBA" id="ARBA00004141"/>
    </source>
</evidence>
<comment type="subcellular location">
    <subcellularLocation>
        <location evidence="1">Membrane</location>
        <topology evidence="1">Multi-pass membrane protein</topology>
    </subcellularLocation>
</comment>
<feature type="transmembrane region" description="Helical" evidence="9">
    <location>
        <begin position="223"/>
        <end position="243"/>
    </location>
</feature>
<reference evidence="10 11" key="1">
    <citation type="submission" date="2023-05" db="EMBL/GenBank/DDBJ databases">
        <title>B98-5 Cell Line De Novo Hybrid Assembly: An Optical Mapping Approach.</title>
        <authorList>
            <person name="Kananen K."/>
            <person name="Auerbach J.A."/>
            <person name="Kautto E."/>
            <person name="Blachly J.S."/>
        </authorList>
    </citation>
    <scope>NUCLEOTIDE SEQUENCE [LARGE SCALE GENOMIC DNA]</scope>
    <source>
        <strain evidence="10">B95-8</strain>
        <tissue evidence="10">Cell line</tissue>
    </source>
</reference>
<evidence type="ECO:0000313" key="10">
    <source>
        <dbReference type="EMBL" id="KAK2100385.1"/>
    </source>
</evidence>
<keyword evidence="4" id="KW-0813">Transport</keyword>
<feature type="transmembrane region" description="Helical" evidence="9">
    <location>
        <begin position="118"/>
        <end position="137"/>
    </location>
</feature>
<protein>
    <recommendedName>
        <fullName evidence="12">Solute carrier family 15 member 3</fullName>
    </recommendedName>
</protein>
<evidence type="ECO:0000256" key="3">
    <source>
        <dbReference type="ARBA" id="ARBA00022692"/>
    </source>
</evidence>
<evidence type="ECO:0000256" key="2">
    <source>
        <dbReference type="ARBA" id="ARBA00005982"/>
    </source>
</evidence>
<keyword evidence="5" id="KW-0653">Protein transport</keyword>
<organism evidence="10 11">
    <name type="scientific">Saguinus oedipus</name>
    <name type="common">Cotton-top tamarin</name>
    <name type="synonym">Oedipomidas oedipus</name>
    <dbReference type="NCBI Taxonomy" id="9490"/>
    <lineage>
        <taxon>Eukaryota</taxon>
        <taxon>Metazoa</taxon>
        <taxon>Chordata</taxon>
        <taxon>Craniata</taxon>
        <taxon>Vertebrata</taxon>
        <taxon>Euteleostomi</taxon>
        <taxon>Mammalia</taxon>
        <taxon>Eutheria</taxon>
        <taxon>Euarchontoglires</taxon>
        <taxon>Primates</taxon>
        <taxon>Haplorrhini</taxon>
        <taxon>Platyrrhini</taxon>
        <taxon>Cebidae</taxon>
        <taxon>Callitrichinae</taxon>
        <taxon>Saguinus</taxon>
    </lineage>
</organism>
<evidence type="ECO:0000256" key="9">
    <source>
        <dbReference type="SAM" id="Phobius"/>
    </source>
</evidence>
<feature type="transmembrane region" description="Helical" evidence="9">
    <location>
        <begin position="440"/>
        <end position="459"/>
    </location>
</feature>
<feature type="transmembrane region" description="Helical" evidence="9">
    <location>
        <begin position="604"/>
        <end position="630"/>
    </location>
</feature>